<name>A0ACA9T0V1_9GLOM</name>
<protein>
    <submittedName>
        <fullName evidence="1">13928_t:CDS:1</fullName>
    </submittedName>
</protein>
<evidence type="ECO:0000313" key="2">
    <source>
        <dbReference type="Proteomes" id="UP000789920"/>
    </source>
</evidence>
<keyword evidence="2" id="KW-1185">Reference proteome</keyword>
<organism evidence="1 2">
    <name type="scientific">Racocetra persica</name>
    <dbReference type="NCBI Taxonomy" id="160502"/>
    <lineage>
        <taxon>Eukaryota</taxon>
        <taxon>Fungi</taxon>
        <taxon>Fungi incertae sedis</taxon>
        <taxon>Mucoromycota</taxon>
        <taxon>Glomeromycotina</taxon>
        <taxon>Glomeromycetes</taxon>
        <taxon>Diversisporales</taxon>
        <taxon>Gigasporaceae</taxon>
        <taxon>Racocetra</taxon>
    </lineage>
</organism>
<evidence type="ECO:0000313" key="1">
    <source>
        <dbReference type="EMBL" id="CAG8851608.1"/>
    </source>
</evidence>
<dbReference type="EMBL" id="CAJVQC010177135">
    <property type="protein sequence ID" value="CAG8851608.1"/>
    <property type="molecule type" value="Genomic_DNA"/>
</dbReference>
<reference evidence="1" key="1">
    <citation type="submission" date="2021-06" db="EMBL/GenBank/DDBJ databases">
        <authorList>
            <person name="Kallberg Y."/>
            <person name="Tangrot J."/>
            <person name="Rosling A."/>
        </authorList>
    </citation>
    <scope>NUCLEOTIDE SEQUENCE</scope>
    <source>
        <strain evidence="1">MA461A</strain>
    </source>
</reference>
<dbReference type="Proteomes" id="UP000789920">
    <property type="component" value="Unassembled WGS sequence"/>
</dbReference>
<proteinExistence type="predicted"/>
<feature type="non-terminal residue" evidence="1">
    <location>
        <position position="53"/>
    </location>
</feature>
<sequence>KNMEDETKEFIDYKRWLKRIETDVVNSILELAYYFLLNTRKVVERVGEHDEDT</sequence>
<gene>
    <name evidence="1" type="ORF">RPERSI_LOCUS36648</name>
</gene>
<comment type="caution">
    <text evidence="1">The sequence shown here is derived from an EMBL/GenBank/DDBJ whole genome shotgun (WGS) entry which is preliminary data.</text>
</comment>
<accession>A0ACA9T0V1</accession>
<feature type="non-terminal residue" evidence="1">
    <location>
        <position position="1"/>
    </location>
</feature>